<proteinExistence type="predicted"/>
<accession>A0ABW9A447</accession>
<keyword evidence="1" id="KW-0413">Isomerase</keyword>
<dbReference type="PROSITE" id="PS51257">
    <property type="entry name" value="PROKAR_LIPOPROTEIN"/>
    <property type="match status" value="1"/>
</dbReference>
<dbReference type="SUPFAM" id="SSF109998">
    <property type="entry name" value="Triger factor/SurA peptide-binding domain-like"/>
    <property type="match status" value="1"/>
</dbReference>
<gene>
    <name evidence="1" type="ORF">PQR62_05260</name>
</gene>
<protein>
    <submittedName>
        <fullName evidence="1">EpsD family peptidyl-prolyl cis-trans isomerase</fullName>
        <ecNumber evidence="1">5.2.1.8</ecNumber>
    </submittedName>
</protein>
<name>A0ABW9A447_9BURK</name>
<evidence type="ECO:0000313" key="2">
    <source>
        <dbReference type="Proteomes" id="UP001629246"/>
    </source>
</evidence>
<dbReference type="InterPro" id="IPR014274">
    <property type="entry name" value="PPIase_EpsD"/>
</dbReference>
<dbReference type="NCBIfam" id="TIGR02925">
    <property type="entry name" value="cis_trans_EpsD"/>
    <property type="match status" value="1"/>
</dbReference>
<dbReference type="EMBL" id="JAQQFM010000002">
    <property type="protein sequence ID" value="MFL9923658.1"/>
    <property type="molecule type" value="Genomic_DNA"/>
</dbReference>
<reference evidence="1 2" key="1">
    <citation type="journal article" date="2024" name="Chem. Sci.">
        <title>Discovery of megapolipeptins by genome mining of a Burkholderiales bacteria collection.</title>
        <authorList>
            <person name="Paulo B.S."/>
            <person name="Recchia M.J.J."/>
            <person name="Lee S."/>
            <person name="Fergusson C.H."/>
            <person name="Romanowski S.B."/>
            <person name="Hernandez A."/>
            <person name="Krull N."/>
            <person name="Liu D.Y."/>
            <person name="Cavanagh H."/>
            <person name="Bos A."/>
            <person name="Gray C.A."/>
            <person name="Murphy B.T."/>
            <person name="Linington R.G."/>
            <person name="Eustaquio A.S."/>
        </authorList>
    </citation>
    <scope>NUCLEOTIDE SEQUENCE [LARGE SCALE GENOMIC DNA]</scope>
    <source>
        <strain evidence="1 2">RL21-008-BIB-A</strain>
    </source>
</reference>
<keyword evidence="2" id="KW-1185">Reference proteome</keyword>
<dbReference type="RefSeq" id="WP_408155507.1">
    <property type="nucleotide sequence ID" value="NZ_JAQQFM010000002.1"/>
</dbReference>
<dbReference type="GO" id="GO:0003755">
    <property type="term" value="F:peptidyl-prolyl cis-trans isomerase activity"/>
    <property type="evidence" value="ECO:0007669"/>
    <property type="project" value="UniProtKB-EC"/>
</dbReference>
<comment type="caution">
    <text evidence="1">The sequence shown here is derived from an EMBL/GenBank/DDBJ whole genome shotgun (WGS) entry which is preliminary data.</text>
</comment>
<dbReference type="Proteomes" id="UP001629246">
    <property type="component" value="Unassembled WGS sequence"/>
</dbReference>
<dbReference type="InterPro" id="IPR027304">
    <property type="entry name" value="Trigger_fact/SurA_dom_sf"/>
</dbReference>
<sequence>MKLRINGPASSTTGRRSLKLAAAVAMALALVACGESKKDGSGQALVNVDGTEVTIHQLNTELSKTGGQQATKQLLDALVARQLFVNAAKKAKMDSDPNVLAELERSRDLVLAQAYIQSKAGSIARPTRDEIENFYRQNPDWFGQRKQYDFYELVINGADMSPELNTLMGTPRPIEEVATWLEAKRINFTRLQVSKTTAELPAPMVAGLKTLSRGGLFVVNEGSSAVLASLMDVKNVPLTLIAATPQIEQYLIGQKQSQATEVELNRLKAEAKIEFFDKAKSLKDLTAQNPGAAATAAPAAAKDSAIGRGLSGLK</sequence>
<organism evidence="1 2">
    <name type="scientific">Herbaspirillum lusitanum</name>
    <dbReference type="NCBI Taxonomy" id="213312"/>
    <lineage>
        <taxon>Bacteria</taxon>
        <taxon>Pseudomonadati</taxon>
        <taxon>Pseudomonadota</taxon>
        <taxon>Betaproteobacteria</taxon>
        <taxon>Burkholderiales</taxon>
        <taxon>Oxalobacteraceae</taxon>
        <taxon>Herbaspirillum</taxon>
    </lineage>
</organism>
<dbReference type="EC" id="5.2.1.8" evidence="1"/>
<evidence type="ECO:0000313" key="1">
    <source>
        <dbReference type="EMBL" id="MFL9923658.1"/>
    </source>
</evidence>